<sequence>MTAATTPANIDSASTALGVEFGSTRIKAVLIDSTGTVLADGGFTWENELVDGVWTYSMDAVVAGLQAAYADLAGRYRERYGTPLSQVGAIGVSGMMHGYLPLDANGELLAAFRTWRNTFTQDSSRTLSELFGLNIPQRWSISHLHHAITHGEEHVTRIARLTTLAGYVHYRLTGRHILGVGEASGMFPIGPDGCSFDAGMLDAFDQLVDMPWRLADILPEIALAGQDAGRLTSDGARLLDPTGTLQPGARLCPPEGDAGTGMVATNSVRPRTGNVSAGTSAFAMIVLEQPLRSLVEQIDLVATPSGAPVAMAHANNCTSDLNAWVEIFSQFADAIGHPIQRGPLFDILLGAAAEGNMDDAGVLSYNFLSGDAIVSLPEGRPLTLRQPGIRFTLAGLMRSHLFAAFASMAYGLKILKQNADAPIDSMFAHGGIFKTPEIPQRVLAAAFDTPVSVGQAAAEGGAWGMALLAGFLLWGDGTQLADYLEQHIFADLEVTTIVPTPAEVAEYDRYLERFVAALPLERTATEVF</sequence>
<dbReference type="Pfam" id="PF00370">
    <property type="entry name" value="FGGY_N"/>
    <property type="match status" value="1"/>
</dbReference>
<evidence type="ECO:0000256" key="3">
    <source>
        <dbReference type="ARBA" id="ARBA00022679"/>
    </source>
</evidence>
<dbReference type="GO" id="GO:0042732">
    <property type="term" value="P:D-xylose metabolic process"/>
    <property type="evidence" value="ECO:0007669"/>
    <property type="project" value="UniProtKB-KW"/>
</dbReference>
<proteinExistence type="inferred from homology"/>
<dbReference type="InterPro" id="IPR050406">
    <property type="entry name" value="FGGY_Carb_Kinase"/>
</dbReference>
<dbReference type="CDD" id="cd07809">
    <property type="entry name" value="ASKHA_NBD_FGGY_BaXK-like"/>
    <property type="match status" value="1"/>
</dbReference>
<name>A0A1L7RPG9_9ACTO</name>
<dbReference type="InterPro" id="IPR018485">
    <property type="entry name" value="FGGY_C"/>
</dbReference>
<keyword evidence="3" id="KW-0808">Transferase</keyword>
<dbReference type="Pfam" id="PF02782">
    <property type="entry name" value="FGGY_C"/>
    <property type="match status" value="1"/>
</dbReference>
<evidence type="ECO:0000256" key="2">
    <source>
        <dbReference type="ARBA" id="ARBA00022629"/>
    </source>
</evidence>
<dbReference type="InterPro" id="IPR018484">
    <property type="entry name" value="FGGY_N"/>
</dbReference>
<organism evidence="7">
    <name type="scientific">Actinomyces succiniciruminis</name>
    <dbReference type="NCBI Taxonomy" id="1522002"/>
    <lineage>
        <taxon>Bacteria</taxon>
        <taxon>Bacillati</taxon>
        <taxon>Actinomycetota</taxon>
        <taxon>Actinomycetes</taxon>
        <taxon>Actinomycetales</taxon>
        <taxon>Actinomycetaceae</taxon>
        <taxon>Actinomyces</taxon>
    </lineage>
</organism>
<dbReference type="AlphaFoldDB" id="A0A1L7RPG9"/>
<dbReference type="EMBL" id="LK995493">
    <property type="protein sequence ID" value="CED91023.1"/>
    <property type="molecule type" value="Genomic_DNA"/>
</dbReference>
<feature type="domain" description="Carbohydrate kinase FGGY N-terminal" evidence="5">
    <location>
        <begin position="16"/>
        <end position="237"/>
    </location>
</feature>
<dbReference type="SUPFAM" id="SSF53067">
    <property type="entry name" value="Actin-like ATPase domain"/>
    <property type="match status" value="2"/>
</dbReference>
<evidence type="ECO:0000256" key="4">
    <source>
        <dbReference type="ARBA" id="ARBA00022777"/>
    </source>
</evidence>
<dbReference type="InterPro" id="IPR043129">
    <property type="entry name" value="ATPase_NBD"/>
</dbReference>
<dbReference type="GO" id="GO:0016301">
    <property type="term" value="F:kinase activity"/>
    <property type="evidence" value="ECO:0007669"/>
    <property type="project" value="UniProtKB-KW"/>
</dbReference>
<evidence type="ECO:0000259" key="6">
    <source>
        <dbReference type="Pfam" id="PF02782"/>
    </source>
</evidence>
<accession>A0A1L7RPG9</accession>
<dbReference type="RefSeq" id="WP_210579783.1">
    <property type="nucleotide sequence ID" value="NZ_LK995493.1"/>
</dbReference>
<gene>
    <name evidence="7" type="ORF">AAM4_1191</name>
</gene>
<evidence type="ECO:0000313" key="7">
    <source>
        <dbReference type="EMBL" id="CED91023.1"/>
    </source>
</evidence>
<dbReference type="Gene3D" id="3.30.420.40">
    <property type="match status" value="2"/>
</dbReference>
<protein>
    <submittedName>
        <fullName evidence="7">Ribulokinase</fullName>
    </submittedName>
</protein>
<evidence type="ECO:0000256" key="1">
    <source>
        <dbReference type="ARBA" id="ARBA00009156"/>
    </source>
</evidence>
<keyword evidence="4 7" id="KW-0418">Kinase</keyword>
<reference evidence="7" key="1">
    <citation type="submission" date="2014-07" db="EMBL/GenBank/DDBJ databases">
        <authorList>
            <person name="Zhang J.E."/>
            <person name="Yang H."/>
            <person name="Guo J."/>
            <person name="Deng Z."/>
            <person name="Luo H."/>
            <person name="Luo M."/>
            <person name="Zhao B."/>
        </authorList>
    </citation>
    <scope>NUCLEOTIDE SEQUENCE</scope>
    <source>
        <strain evidence="7">AM4</strain>
    </source>
</reference>
<keyword evidence="2" id="KW-0859">Xylose metabolism</keyword>
<feature type="domain" description="Carbohydrate kinase FGGY C-terminal" evidence="6">
    <location>
        <begin position="274"/>
        <end position="471"/>
    </location>
</feature>
<evidence type="ECO:0000259" key="5">
    <source>
        <dbReference type="Pfam" id="PF00370"/>
    </source>
</evidence>
<dbReference type="PANTHER" id="PTHR43095">
    <property type="entry name" value="SUGAR KINASE"/>
    <property type="match status" value="1"/>
</dbReference>
<dbReference type="PANTHER" id="PTHR43095:SF5">
    <property type="entry name" value="XYLULOSE KINASE"/>
    <property type="match status" value="1"/>
</dbReference>
<keyword evidence="2" id="KW-0119">Carbohydrate metabolism</keyword>
<comment type="similarity">
    <text evidence="1">Belongs to the FGGY kinase family.</text>
</comment>